<protein>
    <submittedName>
        <fullName evidence="9">Solute carrier family 35 member F6</fullName>
    </submittedName>
</protein>
<comment type="similarity">
    <text evidence="2">Belongs to the nucleotide-sugar transporter family. SLC35A subfamily.</text>
</comment>
<keyword evidence="8" id="KW-1185">Reference proteome</keyword>
<dbReference type="WBParaSite" id="SMUV_0001048201-mRNA-1">
    <property type="protein sequence ID" value="SMUV_0001048201-mRNA-1"/>
    <property type="gene ID" value="SMUV_0001048201"/>
</dbReference>
<evidence type="ECO:0000256" key="4">
    <source>
        <dbReference type="ARBA" id="ARBA00022692"/>
    </source>
</evidence>
<dbReference type="GO" id="GO:0000139">
    <property type="term" value="C:Golgi membrane"/>
    <property type="evidence" value="ECO:0007669"/>
    <property type="project" value="InterPro"/>
</dbReference>
<dbReference type="InterPro" id="IPR007271">
    <property type="entry name" value="Nuc_sug_transpt"/>
</dbReference>
<feature type="transmembrane region" description="Helical" evidence="7">
    <location>
        <begin position="363"/>
        <end position="392"/>
    </location>
</feature>
<dbReference type="GO" id="GO:0015165">
    <property type="term" value="F:pyrimidine nucleotide-sugar transmembrane transporter activity"/>
    <property type="evidence" value="ECO:0007669"/>
    <property type="project" value="InterPro"/>
</dbReference>
<keyword evidence="5 7" id="KW-1133">Transmembrane helix</keyword>
<feature type="transmembrane region" description="Helical" evidence="7">
    <location>
        <begin position="270"/>
        <end position="294"/>
    </location>
</feature>
<dbReference type="SUPFAM" id="SSF103481">
    <property type="entry name" value="Multidrug resistance efflux transporter EmrE"/>
    <property type="match status" value="1"/>
</dbReference>
<feature type="transmembrane region" description="Helical" evidence="7">
    <location>
        <begin position="324"/>
        <end position="343"/>
    </location>
</feature>
<dbReference type="PANTHER" id="PTHR13146">
    <property type="match status" value="1"/>
</dbReference>
<feature type="transmembrane region" description="Helical" evidence="7">
    <location>
        <begin position="51"/>
        <end position="71"/>
    </location>
</feature>
<dbReference type="Proteomes" id="UP000046393">
    <property type="component" value="Unplaced"/>
</dbReference>
<organism evidence="8 9">
    <name type="scientific">Syphacia muris</name>
    <dbReference type="NCBI Taxonomy" id="451379"/>
    <lineage>
        <taxon>Eukaryota</taxon>
        <taxon>Metazoa</taxon>
        <taxon>Ecdysozoa</taxon>
        <taxon>Nematoda</taxon>
        <taxon>Chromadorea</taxon>
        <taxon>Rhabditida</taxon>
        <taxon>Spirurina</taxon>
        <taxon>Oxyuridomorpha</taxon>
        <taxon>Oxyuroidea</taxon>
        <taxon>Oxyuridae</taxon>
        <taxon>Syphacia</taxon>
    </lineage>
</organism>
<keyword evidence="4 7" id="KW-0812">Transmembrane</keyword>
<comment type="subcellular location">
    <subcellularLocation>
        <location evidence="1">Membrane</location>
        <topology evidence="1">Multi-pass membrane protein</topology>
    </subcellularLocation>
</comment>
<dbReference type="Pfam" id="PF04142">
    <property type="entry name" value="Nuc_sug_transp"/>
    <property type="match status" value="1"/>
</dbReference>
<feature type="transmembrane region" description="Helical" evidence="7">
    <location>
        <begin position="91"/>
        <end position="111"/>
    </location>
</feature>
<dbReference type="InterPro" id="IPR037185">
    <property type="entry name" value="EmrE-like"/>
</dbReference>
<reference evidence="9" key="1">
    <citation type="submission" date="2017-02" db="UniProtKB">
        <authorList>
            <consortium name="WormBaseParasite"/>
        </authorList>
    </citation>
    <scope>IDENTIFICATION</scope>
</reference>
<evidence type="ECO:0000256" key="1">
    <source>
        <dbReference type="ARBA" id="ARBA00004141"/>
    </source>
</evidence>
<evidence type="ECO:0000313" key="8">
    <source>
        <dbReference type="Proteomes" id="UP000046393"/>
    </source>
</evidence>
<dbReference type="AlphaFoldDB" id="A0A0N5AZQ3"/>
<feature type="transmembrane region" description="Helical" evidence="7">
    <location>
        <begin position="227"/>
        <end position="249"/>
    </location>
</feature>
<evidence type="ECO:0000313" key="9">
    <source>
        <dbReference type="WBParaSite" id="SMUV_0001048201-mRNA-1"/>
    </source>
</evidence>
<dbReference type="STRING" id="451379.A0A0N5AZQ3"/>
<keyword evidence="3" id="KW-0813">Transport</keyword>
<keyword evidence="6 7" id="KW-0472">Membrane</keyword>
<evidence type="ECO:0000256" key="2">
    <source>
        <dbReference type="ARBA" id="ARBA00009976"/>
    </source>
</evidence>
<evidence type="ECO:0000256" key="3">
    <source>
        <dbReference type="ARBA" id="ARBA00022597"/>
    </source>
</evidence>
<keyword evidence="3" id="KW-0762">Sugar transport</keyword>
<evidence type="ECO:0000256" key="5">
    <source>
        <dbReference type="ARBA" id="ARBA00022989"/>
    </source>
</evidence>
<name>A0A0N5AZQ3_9BILA</name>
<dbReference type="Gene3D" id="1.10.3730.20">
    <property type="match status" value="1"/>
</dbReference>
<feature type="transmembrane region" description="Helical" evidence="7">
    <location>
        <begin position="193"/>
        <end position="215"/>
    </location>
</feature>
<dbReference type="PANTHER" id="PTHR13146:SF0">
    <property type="entry name" value="SOLUTE CARRIER FAMILY 35 MEMBER F6"/>
    <property type="match status" value="1"/>
</dbReference>
<proteinExistence type="inferred from homology"/>
<accession>A0A0N5AZQ3</accession>
<evidence type="ECO:0000256" key="6">
    <source>
        <dbReference type="ARBA" id="ARBA00023136"/>
    </source>
</evidence>
<sequence length="398" mass="44653">MGRQGEKQKKTIDEIEFEQPEPVYIPEKKEIDVELESNASDTSGSLTKYKYFGPILAISLVITGSLNTIVAKWTDTVEIEWKHFNHPFFQGAVMFVGEMVCLVVYAIVLLIQRIHWKRNRRINGPSQNHIPSFPRINPVTFAVPAICDVVNTSVQYIGLNMTSASSYQMLRGSSIIFTGILAILILKNRLQAFRWVGMVTVTIGLAVIGVCDMIWANDADHSSTDIIVAVIHYTVGDLLIVAGEVIHAFQVIVEQKLLNNEDKQKDVPALLAVGLEGFFGLIILAVAMVPLYFIHVSPLFTDNPKNRLEDAINAFWMMTQSAEVTWSLVCNIISIALFNFAGLSVTKFMSATTRMVLDSIRTIVIWAVSIPLFHETFIPLQVSCFFIAFYYIRVELNN</sequence>
<evidence type="ECO:0000256" key="7">
    <source>
        <dbReference type="SAM" id="Phobius"/>
    </source>
</evidence>